<accession>A0ABM9CPG2</accession>
<protein>
    <recommendedName>
        <fullName evidence="1">DUF3885 domain-containing protein</fullName>
    </recommendedName>
</protein>
<dbReference type="EMBL" id="CAKMMG010000009">
    <property type="protein sequence ID" value="CAH1219397.1"/>
    <property type="molecule type" value="Genomic_DNA"/>
</dbReference>
<dbReference type="RefSeq" id="WP_236336594.1">
    <property type="nucleotide sequence ID" value="NZ_CAKMMG010000009.1"/>
</dbReference>
<evidence type="ECO:0000313" key="3">
    <source>
        <dbReference type="Proteomes" id="UP000838324"/>
    </source>
</evidence>
<evidence type="ECO:0000313" key="2">
    <source>
        <dbReference type="EMBL" id="CAH1219397.1"/>
    </source>
</evidence>
<gene>
    <name evidence="2" type="ORF">PAECIP111892_04742</name>
</gene>
<feature type="domain" description="DUF3885" evidence="1">
    <location>
        <begin position="12"/>
        <end position="182"/>
    </location>
</feature>
<keyword evidence="3" id="KW-1185">Reference proteome</keyword>
<reference evidence="2" key="1">
    <citation type="submission" date="2022-01" db="EMBL/GenBank/DDBJ databases">
        <authorList>
            <person name="Criscuolo A."/>
        </authorList>
    </citation>
    <scope>NUCLEOTIDE SEQUENCE</scope>
    <source>
        <strain evidence="2">CIP111892</strain>
    </source>
</reference>
<organism evidence="2 3">
    <name type="scientific">Paenibacillus auburnensis</name>
    <dbReference type="NCBI Taxonomy" id="2905649"/>
    <lineage>
        <taxon>Bacteria</taxon>
        <taxon>Bacillati</taxon>
        <taxon>Bacillota</taxon>
        <taxon>Bacilli</taxon>
        <taxon>Bacillales</taxon>
        <taxon>Paenibacillaceae</taxon>
        <taxon>Paenibacillus</taxon>
    </lineage>
</organism>
<dbReference type="Proteomes" id="UP000838324">
    <property type="component" value="Unassembled WGS sequence"/>
</dbReference>
<name>A0ABM9CPG2_9BACL</name>
<dbReference type="Pfam" id="PF13021">
    <property type="entry name" value="DUF3885"/>
    <property type="match status" value="1"/>
</dbReference>
<comment type="caution">
    <text evidence="2">The sequence shown here is derived from an EMBL/GenBank/DDBJ whole genome shotgun (WGS) entry which is preliminary data.</text>
</comment>
<dbReference type="InterPro" id="IPR024976">
    <property type="entry name" value="DUF3885"/>
</dbReference>
<evidence type="ECO:0000259" key="1">
    <source>
        <dbReference type="Pfam" id="PF13021"/>
    </source>
</evidence>
<proteinExistence type="predicted"/>
<sequence>MKTSVVNNMFKQKYWIRFELGPVALEEKAYFNEVMQRSSSICNFLFSENDEVHVINRISYLKEKSKHEKLDMHRFFKTKQTVKNLEHQVIPYEYEDDEQMVTSEYRVRVKFEDIKMSYLLTAIANQDFGRKPRVHGNVMLFNSTKQILLYIYDDRGCDVYGVSKESLLPLYYQYRSWILDYDRIHIDNVFEEGLAGVFETETERSARQYANELKVKSTDINLYSNNTCHISHMLEIPNDQSKQFEEEIGGTGFTLRLQSKDQDTSVYQVTKTEALALINYQSELMNLYSKKYGGVYCSWEIARAF</sequence>